<feature type="compositionally biased region" description="Polar residues" evidence="1">
    <location>
        <begin position="186"/>
        <end position="204"/>
    </location>
</feature>
<feature type="chain" id="PRO_5043384460" evidence="2">
    <location>
        <begin position="21"/>
        <end position="514"/>
    </location>
</feature>
<keyword evidence="4" id="KW-1185">Reference proteome</keyword>
<comment type="caution">
    <text evidence="3">The sequence shown here is derived from an EMBL/GenBank/DDBJ whole genome shotgun (WGS) entry which is preliminary data.</text>
</comment>
<feature type="region of interest" description="Disordered" evidence="1">
    <location>
        <begin position="142"/>
        <end position="161"/>
    </location>
</feature>
<feature type="signal peptide" evidence="2">
    <location>
        <begin position="1"/>
        <end position="20"/>
    </location>
</feature>
<reference evidence="3 4" key="1">
    <citation type="submission" date="2021-11" db="EMBL/GenBank/DDBJ databases">
        <title>Black yeast isolated from Biological Soil Crust.</title>
        <authorList>
            <person name="Kurbessoian T."/>
        </authorList>
    </citation>
    <scope>NUCLEOTIDE SEQUENCE [LARGE SCALE GENOMIC DNA]</scope>
    <source>
        <strain evidence="3 4">CCFEE 5522</strain>
    </source>
</reference>
<feature type="region of interest" description="Disordered" evidence="1">
    <location>
        <begin position="182"/>
        <end position="210"/>
    </location>
</feature>
<organism evidence="3 4">
    <name type="scientific">Oleoguttula mirabilis</name>
    <dbReference type="NCBI Taxonomy" id="1507867"/>
    <lineage>
        <taxon>Eukaryota</taxon>
        <taxon>Fungi</taxon>
        <taxon>Dikarya</taxon>
        <taxon>Ascomycota</taxon>
        <taxon>Pezizomycotina</taxon>
        <taxon>Dothideomycetes</taxon>
        <taxon>Dothideomycetidae</taxon>
        <taxon>Mycosphaerellales</taxon>
        <taxon>Teratosphaeriaceae</taxon>
        <taxon>Oleoguttula</taxon>
    </lineage>
</organism>
<dbReference type="EMBL" id="JAVFHQ010000002">
    <property type="protein sequence ID" value="KAK4550190.1"/>
    <property type="molecule type" value="Genomic_DNA"/>
</dbReference>
<sequence>MTTVFLWFCFRLCAITRAAGEEVEQSPMEKSVTSPPNDKGAADASDKPTYPPASTRTQRKRQKKKANKSKHAAAATLTAEMGPPDHHDTRTALPTAETPNRSASRTILGHGHAIGMLSEEQQMAIAVEQSMNESGWMVATTQKKKKRPANDNAATDAHAVSTEGQDAVEVYGGVEVSGALGVDTGVNRSTPIQTETTASPSPVTNEEELPQPTMRTAFLTPPEWVTVTPITFERRGVFRFLDMPRELRDETYDLVVMSQVRETASVDRAGLTVVVLQHCDHNSTHSVCTRVRGSPALSLANRQLAQEFLETLRRHNSPFHVYLMVDFLHAEKMRAHSAALAEVRSAKPRRVFLSFGFFGLHRYAVRSNHVRDEAQRSMIASTYFQQVLRSIRSYTHVTALVIEWASILHQGRLPAPDYRACRETRPPKLLILNELMGAAEGLPKLKRYAIMVHQDAVYASRKEGEKWYQGQFVRHKGRDLRSAGDDLPEFLEQMDIGPENFPSYQDHGAEFCIR</sequence>
<name>A0AAV9JWR0_9PEZI</name>
<protein>
    <submittedName>
        <fullName evidence="3">Uncharacterized protein</fullName>
    </submittedName>
</protein>
<gene>
    <name evidence="3" type="ORF">LTR36_003157</name>
</gene>
<feature type="compositionally biased region" description="Basic residues" evidence="1">
    <location>
        <begin position="57"/>
        <end position="71"/>
    </location>
</feature>
<accession>A0AAV9JWR0</accession>
<dbReference type="AlphaFoldDB" id="A0AAV9JWR0"/>
<proteinExistence type="predicted"/>
<keyword evidence="2" id="KW-0732">Signal</keyword>
<dbReference type="Proteomes" id="UP001324427">
    <property type="component" value="Unassembled WGS sequence"/>
</dbReference>
<evidence type="ECO:0000256" key="1">
    <source>
        <dbReference type="SAM" id="MobiDB-lite"/>
    </source>
</evidence>
<evidence type="ECO:0000313" key="3">
    <source>
        <dbReference type="EMBL" id="KAK4550190.1"/>
    </source>
</evidence>
<evidence type="ECO:0000313" key="4">
    <source>
        <dbReference type="Proteomes" id="UP001324427"/>
    </source>
</evidence>
<evidence type="ECO:0000256" key="2">
    <source>
        <dbReference type="SAM" id="SignalP"/>
    </source>
</evidence>
<feature type="region of interest" description="Disordered" evidence="1">
    <location>
        <begin position="21"/>
        <end position="103"/>
    </location>
</feature>